<organism evidence="1 2">
    <name type="scientific">Lithohypha guttulata</name>
    <dbReference type="NCBI Taxonomy" id="1690604"/>
    <lineage>
        <taxon>Eukaryota</taxon>
        <taxon>Fungi</taxon>
        <taxon>Dikarya</taxon>
        <taxon>Ascomycota</taxon>
        <taxon>Pezizomycotina</taxon>
        <taxon>Eurotiomycetes</taxon>
        <taxon>Chaetothyriomycetidae</taxon>
        <taxon>Chaetothyriales</taxon>
        <taxon>Trichomeriaceae</taxon>
        <taxon>Lithohypha</taxon>
    </lineage>
</organism>
<comment type="caution">
    <text evidence="1">The sequence shown here is derived from an EMBL/GenBank/DDBJ whole genome shotgun (WGS) entry which is preliminary data.</text>
</comment>
<dbReference type="Gene3D" id="3.40.50.300">
    <property type="entry name" value="P-loop containing nucleotide triphosphate hydrolases"/>
    <property type="match status" value="1"/>
</dbReference>
<dbReference type="AlphaFoldDB" id="A0AAN7SZZ1"/>
<evidence type="ECO:0000313" key="1">
    <source>
        <dbReference type="EMBL" id="KAK5086407.1"/>
    </source>
</evidence>
<keyword evidence="1" id="KW-0418">Kinase</keyword>
<accession>A0AAN7SZZ1</accession>
<sequence>MPPHAPPKSPPSTSTSSKTTFIIGLSGPSSSGKTTLARLLRQIFNINPGSSNRTSPLRLFILHEDDFYKTDKLIPRDTFTSAEHGERELDDWDCVESIDLPLLKRVLGHVKRCGVGPDDFASKEDQNTVGESGVDEGEVREYQGRVREWVDALNMGLNSGAGAINGTATVNEKELYEILDPLLDLKLFLPSSRQKTIERRTKRTGYVTLEGFWADPPGYVEDVVWPNYARDHAWLFDGGDGDGDGSEASRQQAIDDGRVDRDVAARYGVHIGPGSGDVHLREILPWAIEKIRVVLGQAAT</sequence>
<reference evidence="1 2" key="1">
    <citation type="submission" date="2023-08" db="EMBL/GenBank/DDBJ databases">
        <title>Black Yeasts Isolated from many extreme environments.</title>
        <authorList>
            <person name="Coleine C."/>
            <person name="Stajich J.E."/>
            <person name="Selbmann L."/>
        </authorList>
    </citation>
    <scope>NUCLEOTIDE SEQUENCE [LARGE SCALE GENOMIC DNA]</scope>
    <source>
        <strain evidence="1 2">CCFEE 5910</strain>
    </source>
</reference>
<name>A0AAN7SZZ1_9EURO</name>
<evidence type="ECO:0000313" key="2">
    <source>
        <dbReference type="Proteomes" id="UP001309876"/>
    </source>
</evidence>
<keyword evidence="1" id="KW-0808">Transferase</keyword>
<proteinExistence type="predicted"/>
<dbReference type="InterPro" id="IPR027417">
    <property type="entry name" value="P-loop_NTPase"/>
</dbReference>
<gene>
    <name evidence="1" type="primary">NRK1</name>
    <name evidence="1" type="ORF">LTR05_003575</name>
</gene>
<dbReference type="EMBL" id="JAVRRJ010000003">
    <property type="protein sequence ID" value="KAK5086407.1"/>
    <property type="molecule type" value="Genomic_DNA"/>
</dbReference>
<dbReference type="SUPFAM" id="SSF52540">
    <property type="entry name" value="P-loop containing nucleoside triphosphate hydrolases"/>
    <property type="match status" value="1"/>
</dbReference>
<dbReference type="Proteomes" id="UP001309876">
    <property type="component" value="Unassembled WGS sequence"/>
</dbReference>
<protein>
    <submittedName>
        <fullName evidence="1">Ribosylnicotinamide kinase</fullName>
    </submittedName>
</protein>
<keyword evidence="2" id="KW-1185">Reference proteome</keyword>
<dbReference type="GO" id="GO:0016301">
    <property type="term" value="F:kinase activity"/>
    <property type="evidence" value="ECO:0007669"/>
    <property type="project" value="UniProtKB-KW"/>
</dbReference>
<dbReference type="PANTHER" id="PTHR10285">
    <property type="entry name" value="URIDINE KINASE"/>
    <property type="match status" value="1"/>
</dbReference>